<protein>
    <submittedName>
        <fullName evidence="3">Uncharacterized protein</fullName>
    </submittedName>
</protein>
<feature type="coiled-coil region" evidence="1">
    <location>
        <begin position="713"/>
        <end position="743"/>
    </location>
</feature>
<name>A0A914MJC7_MELIC</name>
<keyword evidence="2" id="KW-1185">Reference proteome</keyword>
<reference evidence="3" key="1">
    <citation type="submission" date="2022-11" db="UniProtKB">
        <authorList>
            <consortium name="WormBaseParasite"/>
        </authorList>
    </citation>
    <scope>IDENTIFICATION</scope>
</reference>
<proteinExistence type="predicted"/>
<evidence type="ECO:0000256" key="1">
    <source>
        <dbReference type="SAM" id="Coils"/>
    </source>
</evidence>
<dbReference type="Proteomes" id="UP000887563">
    <property type="component" value="Unplaced"/>
</dbReference>
<evidence type="ECO:0000313" key="2">
    <source>
        <dbReference type="Proteomes" id="UP000887563"/>
    </source>
</evidence>
<sequence length="1298" mass="147929">MKMLLFNIEPCQDGLFYYQHYAVYRCVDGHKMFQNCVPLNEPHSLAIAINSTLITPHFRSICVQYAPDSVQFLRTHCVEGTRFMKPNTNLEFSNRRVECLFDTNIQTLRKVVVRKRLRRVCRHKKDAKVEENVHYICKNNAYWPDYCVGADALDGSEIQIKFGEQKSDGINYIYECKINKVTTSTTTNITTAITTKRQSKNKKKKRIPDVVNLGPIKCIHYFNSSSIPTLIEIGHQLEFIEGNVIIYCLNNSGWAKKLLVPLAPQVSVECLYPFGSLNLYSCHGLIYSWSLLSQIELLGCVDPMNLQNWIPLGSNYTNVDSDVLECRKEGLVYVGCKSSTGNLLKIGESEGSPIGGGIGIFEKCEADKGLIKYYEFNCQFGDNIILPGHYFVLPVKGASNLKLRIVCERQRLLLGNELIENLNHKAFWYVLTHKDCIDDYGNVIPLGGYGIYNNLTAEFCKPSGVQVEKPIGCQFGSKNLLPREQMVNSQDILECLPNGRLVKIGCYFESLNITMALGQIEPLPKNHNILIQCQINSTGISFTNGVKNCIKEETGEEFLFGSKDEDSDSIRVCTRKSDLSNLHGVWELTHCLFGTIKIPRGSCFFNKTKEEENNQNNSTCNLNEASKGVYKLCEQDKNFKPIFLDASFEYCSPSQNIKATDLNGQLINTQIEEFKQTSFECNYSDWRPKPLPVELENASEEDEIDEYIDDEEYSEEEEEELKTAEEIEEVEEEKEKNKFYKKQSKIQNKLMMEEEIGGIRIKDPTLEEIVEEKEQQNELLEAPKEEENKTETLLLDKIKLENMTTTLATILTTTKQSLETTEEHKLETTTEQNKLENINLTTQTSKHYISPTLEQTTQHPTTKTTSNKNISVLSNEAILEEFEEEIIEELSTTIKPNMQEEKNFEQTNNNFKPTTQSPISSEFEETFQLDEVREEVKPIQTTTTTNVLLEGYVEEIISEQQQTATQLPLFLLPTTPENKQQQQTLINKSETSSNVSLVKNKEEIGDNTKHDKIIITTFFNTLDEKLVPAAVQPIPPPPTYDYSKEIDVLVEFNLEKTLKRKDCEDNEENNNKVFECKNRLSEHFCSAFKSMCLFPTGDSAIHSVALIHTLHYLRHFIGGGNMRANLRFAANFLETGFAQTFVDRQEINRMIFKIGGLLSLFPSEDDLAELLLSAEGGPIIERMLQLKKESVYQCGISRINCNSPPTNDLLPSSLTINLSKVLNCKRKWQSCLRVANAKLAKEFELLLWHFRAQLLQYPHGAIWLLCSKTCGRCLPVAIADGNIESWKEENPNLIEINK</sequence>
<keyword evidence="1" id="KW-0175">Coiled coil</keyword>
<organism evidence="2 3">
    <name type="scientific">Meloidogyne incognita</name>
    <name type="common">Southern root-knot nematode worm</name>
    <name type="synonym">Oxyuris incognita</name>
    <dbReference type="NCBI Taxonomy" id="6306"/>
    <lineage>
        <taxon>Eukaryota</taxon>
        <taxon>Metazoa</taxon>
        <taxon>Ecdysozoa</taxon>
        <taxon>Nematoda</taxon>
        <taxon>Chromadorea</taxon>
        <taxon>Rhabditida</taxon>
        <taxon>Tylenchina</taxon>
        <taxon>Tylenchomorpha</taxon>
        <taxon>Tylenchoidea</taxon>
        <taxon>Meloidogynidae</taxon>
        <taxon>Meloidogyninae</taxon>
        <taxon>Meloidogyne</taxon>
        <taxon>Meloidogyne incognita group</taxon>
    </lineage>
</organism>
<accession>A0A914MJC7</accession>
<evidence type="ECO:0000313" key="3">
    <source>
        <dbReference type="WBParaSite" id="Minc3s01835g26626"/>
    </source>
</evidence>
<dbReference type="WBParaSite" id="Minc3s01835g26626">
    <property type="protein sequence ID" value="Minc3s01835g26626"/>
    <property type="gene ID" value="Minc3s01835g26626"/>
</dbReference>